<dbReference type="GO" id="GO:0008408">
    <property type="term" value="F:3'-5' exonuclease activity"/>
    <property type="evidence" value="ECO:0007669"/>
    <property type="project" value="InterPro"/>
</dbReference>
<comment type="catalytic activity">
    <reaction evidence="3">
        <text>DNA(n) + a 2'-deoxyribonucleoside 5'-triphosphate = DNA(n+1) + diphosphate</text>
        <dbReference type="Rhea" id="RHEA:22508"/>
        <dbReference type="Rhea" id="RHEA-COMP:17339"/>
        <dbReference type="Rhea" id="RHEA-COMP:17340"/>
        <dbReference type="ChEBI" id="CHEBI:33019"/>
        <dbReference type="ChEBI" id="CHEBI:61560"/>
        <dbReference type="ChEBI" id="CHEBI:173112"/>
        <dbReference type="EC" id="2.7.7.7"/>
    </reaction>
</comment>
<dbReference type="GO" id="GO:0003887">
    <property type="term" value="F:DNA-directed DNA polymerase activity"/>
    <property type="evidence" value="ECO:0007669"/>
    <property type="project" value="UniProtKB-KW"/>
</dbReference>
<dbReference type="PANTHER" id="PTHR11669">
    <property type="entry name" value="REPLICATION FACTOR C / DNA POLYMERASE III GAMMA-TAU SUBUNIT"/>
    <property type="match status" value="1"/>
</dbReference>
<gene>
    <name evidence="4" type="primary">holB</name>
    <name evidence="4" type="ORF">EPV75_04030</name>
</gene>
<name>A0A410H1W9_9GAMM</name>
<accession>A0A410H1W9</accession>
<dbReference type="GO" id="GO:0009360">
    <property type="term" value="C:DNA polymerase III complex"/>
    <property type="evidence" value="ECO:0007669"/>
    <property type="project" value="TreeGrafter"/>
</dbReference>
<evidence type="ECO:0000313" key="5">
    <source>
        <dbReference type="Proteomes" id="UP000285478"/>
    </source>
</evidence>
<dbReference type="KEGG" id="htr:EPV75_04030"/>
<dbReference type="GO" id="GO:0006261">
    <property type="term" value="P:DNA-templated DNA replication"/>
    <property type="evidence" value="ECO:0007669"/>
    <property type="project" value="TreeGrafter"/>
</dbReference>
<sequence length="325" mass="36784">MIFPWQETAWQQWQQQAAHLGQAYLLSGAAGIGIDAFAREMAQGLLCQTPGVKACGQCAQCHQFQQATHPDFWVLKRLEDKKEITIDQVRELTDKVSRTAHQGGFKVVLVLETETLNVSAFNALLKTLEEPPERTVLILTTHRLSALPATIISRCRQVAFAAPSRDEALAWLQQALPQADLPLLKKALTLNWGGPVAAKTWIDDKAFEWEAAWQDDIKGLQQGRLSVSQAVEKWKKWPQPEVTLDYFYAWSVNVVRSALYGQKRPYSPNWLAFQKAVLQARQYWHQNVNKDLLLEGICLEWLQQHQADYQPGAAFSGALIRGRDL</sequence>
<keyword evidence="4" id="KW-0548">Nucleotidyltransferase</keyword>
<dbReference type="PANTHER" id="PTHR11669:SF8">
    <property type="entry name" value="DNA POLYMERASE III SUBUNIT DELTA"/>
    <property type="match status" value="1"/>
</dbReference>
<keyword evidence="5" id="KW-1185">Reference proteome</keyword>
<dbReference type="AlphaFoldDB" id="A0A410H1W9"/>
<proteinExistence type="predicted"/>
<dbReference type="Pfam" id="PF13177">
    <property type="entry name" value="DNA_pol3_delta2"/>
    <property type="match status" value="1"/>
</dbReference>
<dbReference type="InterPro" id="IPR004622">
    <property type="entry name" value="DNA_pol_HolB"/>
</dbReference>
<dbReference type="EMBL" id="CP035033">
    <property type="protein sequence ID" value="QAB14903.1"/>
    <property type="molecule type" value="Genomic_DNA"/>
</dbReference>
<organism evidence="4 5">
    <name type="scientific">Hydrogenovibrio thermophilus</name>
    <dbReference type="NCBI Taxonomy" id="265883"/>
    <lineage>
        <taxon>Bacteria</taxon>
        <taxon>Pseudomonadati</taxon>
        <taxon>Pseudomonadota</taxon>
        <taxon>Gammaproteobacteria</taxon>
        <taxon>Thiotrichales</taxon>
        <taxon>Piscirickettsiaceae</taxon>
        <taxon>Hydrogenovibrio</taxon>
    </lineage>
</organism>
<reference evidence="4 5" key="1">
    <citation type="journal article" date="2018" name="Environ. Microbiol.">
        <title>Genomes of ubiquitous marine and hypersaline Hydrogenovibrio, Thiomicrorhabdus and Thiomicrospira spp. encode a diversity of mechanisms to sustain chemolithoautotrophy in heterogeneous environments.</title>
        <authorList>
            <person name="Scott K.M."/>
            <person name="Williams J."/>
            <person name="Porter C.M.B."/>
            <person name="Russel S."/>
            <person name="Harmer T.L."/>
            <person name="Paul J.H."/>
            <person name="Antonen K.M."/>
            <person name="Bridges M.K."/>
            <person name="Camper G.J."/>
            <person name="Campla C.K."/>
            <person name="Casella L.G."/>
            <person name="Chase E."/>
            <person name="Conrad J.W."/>
            <person name="Cruz M.C."/>
            <person name="Dunlap D.S."/>
            <person name="Duran L."/>
            <person name="Fahsbender E.M."/>
            <person name="Goldsmith D.B."/>
            <person name="Keeley R.F."/>
            <person name="Kondoff M.R."/>
            <person name="Kussy B.I."/>
            <person name="Lane M.K."/>
            <person name="Lawler S."/>
            <person name="Leigh B.A."/>
            <person name="Lewis C."/>
            <person name="Lostal L.M."/>
            <person name="Marking D."/>
            <person name="Mancera P.A."/>
            <person name="McClenthan E.C."/>
            <person name="McIntyre E.A."/>
            <person name="Mine J.A."/>
            <person name="Modi S."/>
            <person name="Moore B.D."/>
            <person name="Morgan W.A."/>
            <person name="Nelson K.M."/>
            <person name="Nguyen K.N."/>
            <person name="Ogburn N."/>
            <person name="Parrino D.G."/>
            <person name="Pedapudi A.D."/>
            <person name="Pelham R.P."/>
            <person name="Preece A.M."/>
            <person name="Rampersad E.A."/>
            <person name="Richardson J.C."/>
            <person name="Rodgers C.M."/>
            <person name="Schaffer B.L."/>
            <person name="Sheridan N.E."/>
            <person name="Solone M.R."/>
            <person name="Staley Z.R."/>
            <person name="Tabuchi M."/>
            <person name="Waide R.J."/>
            <person name="Wanjugi P.W."/>
            <person name="Young S."/>
            <person name="Clum A."/>
            <person name="Daum C."/>
            <person name="Huntemann M."/>
            <person name="Ivanova N."/>
            <person name="Kyrpides N."/>
            <person name="Mikhailova N."/>
            <person name="Palaniappan K."/>
            <person name="Pillay M."/>
            <person name="Reddy T.B.K."/>
            <person name="Shapiro N."/>
            <person name="Stamatis D."/>
            <person name="Varghese N."/>
            <person name="Woyke T."/>
            <person name="Boden R."/>
            <person name="Freyermuth S.K."/>
            <person name="Kerfeld C.A."/>
        </authorList>
    </citation>
    <scope>NUCLEOTIDE SEQUENCE [LARGE SCALE GENOMIC DNA]</scope>
    <source>
        <strain evidence="4 5">JR-2</strain>
    </source>
</reference>
<evidence type="ECO:0000256" key="1">
    <source>
        <dbReference type="ARBA" id="ARBA00012417"/>
    </source>
</evidence>
<evidence type="ECO:0000256" key="3">
    <source>
        <dbReference type="ARBA" id="ARBA00049244"/>
    </source>
</evidence>
<evidence type="ECO:0000313" key="4">
    <source>
        <dbReference type="EMBL" id="QAB14903.1"/>
    </source>
</evidence>
<dbReference type="Proteomes" id="UP000285478">
    <property type="component" value="Chromosome"/>
</dbReference>
<dbReference type="Gene3D" id="3.40.50.300">
    <property type="entry name" value="P-loop containing nucleotide triphosphate hydrolases"/>
    <property type="match status" value="1"/>
</dbReference>
<evidence type="ECO:0000256" key="2">
    <source>
        <dbReference type="ARBA" id="ARBA00022932"/>
    </source>
</evidence>
<dbReference type="SUPFAM" id="SSF52540">
    <property type="entry name" value="P-loop containing nucleoside triphosphate hydrolases"/>
    <property type="match status" value="1"/>
</dbReference>
<dbReference type="EC" id="2.7.7.7" evidence="1"/>
<dbReference type="RefSeq" id="WP_128384546.1">
    <property type="nucleotide sequence ID" value="NZ_CP035033.1"/>
</dbReference>
<keyword evidence="2" id="KW-0239">DNA-directed DNA polymerase</keyword>
<keyword evidence="4" id="KW-0808">Transferase</keyword>
<dbReference type="InterPro" id="IPR027417">
    <property type="entry name" value="P-loop_NTPase"/>
</dbReference>
<dbReference type="NCBIfam" id="TIGR00678">
    <property type="entry name" value="holB"/>
    <property type="match status" value="1"/>
</dbReference>
<protein>
    <recommendedName>
        <fullName evidence="1">DNA-directed DNA polymerase</fullName>
        <ecNumber evidence="1">2.7.7.7</ecNumber>
    </recommendedName>
</protein>
<dbReference type="InterPro" id="IPR050238">
    <property type="entry name" value="DNA_Rep/Repair_Clamp_Loader"/>
</dbReference>